<name>A0ABY8TKB6_TETOB</name>
<dbReference type="EMBL" id="CP126208">
    <property type="protein sequence ID" value="WIA07953.1"/>
    <property type="molecule type" value="Genomic_DNA"/>
</dbReference>
<evidence type="ECO:0000313" key="4">
    <source>
        <dbReference type="Proteomes" id="UP001244341"/>
    </source>
</evidence>
<sequence length="268" mass="27793">MNTRNSFDPQLGRPAGLRGCTLCPQSGDITQHLLSSAARLLNMGQPDGFSPQGAGGPPPAGYPYPPQPQPGAAPGPYPYPPQQQQQQGPPAGHFAQAPAGYPAMPAGAPPGFADGSPPMKPDQMQQQYDPAAVGYIAPGPGSSHGGAPHHHQQQQHQGQQYAPAAGYPVGAGGASGGMAVVSGPGPQGQEKCACSIGWVLFGLGFLFTPCWLAAMLVPLCTRKRNDRLAGMASAVAFLIILVLAIALSVTQTRNRRVPMHHSTFNQWG</sequence>
<evidence type="ECO:0000256" key="2">
    <source>
        <dbReference type="SAM" id="Phobius"/>
    </source>
</evidence>
<feature type="region of interest" description="Disordered" evidence="1">
    <location>
        <begin position="42"/>
        <end position="105"/>
    </location>
</feature>
<keyword evidence="2" id="KW-1133">Transmembrane helix</keyword>
<evidence type="ECO:0000313" key="3">
    <source>
        <dbReference type="EMBL" id="WIA07953.1"/>
    </source>
</evidence>
<organism evidence="3 4">
    <name type="scientific">Tetradesmus obliquus</name>
    <name type="common">Green alga</name>
    <name type="synonym">Acutodesmus obliquus</name>
    <dbReference type="NCBI Taxonomy" id="3088"/>
    <lineage>
        <taxon>Eukaryota</taxon>
        <taxon>Viridiplantae</taxon>
        <taxon>Chlorophyta</taxon>
        <taxon>core chlorophytes</taxon>
        <taxon>Chlorophyceae</taxon>
        <taxon>CS clade</taxon>
        <taxon>Sphaeropleales</taxon>
        <taxon>Scenedesmaceae</taxon>
        <taxon>Tetradesmus</taxon>
    </lineage>
</organism>
<protein>
    <submittedName>
        <fullName evidence="3">Uncharacterized protein</fullName>
    </submittedName>
</protein>
<gene>
    <name evidence="3" type="ORF">OEZ85_007428</name>
</gene>
<keyword evidence="4" id="KW-1185">Reference proteome</keyword>
<feature type="compositionally biased region" description="Pro residues" evidence="1">
    <location>
        <begin position="56"/>
        <end position="81"/>
    </location>
</feature>
<feature type="region of interest" description="Disordered" evidence="1">
    <location>
        <begin position="137"/>
        <end position="166"/>
    </location>
</feature>
<feature type="transmembrane region" description="Helical" evidence="2">
    <location>
        <begin position="228"/>
        <end position="249"/>
    </location>
</feature>
<proteinExistence type="predicted"/>
<feature type="compositionally biased region" description="Low complexity" evidence="1">
    <location>
        <begin position="154"/>
        <end position="166"/>
    </location>
</feature>
<feature type="transmembrane region" description="Helical" evidence="2">
    <location>
        <begin position="196"/>
        <end position="216"/>
    </location>
</feature>
<keyword evidence="2" id="KW-0812">Transmembrane</keyword>
<dbReference type="Proteomes" id="UP001244341">
    <property type="component" value="Chromosome 1b"/>
</dbReference>
<accession>A0ABY8TKB6</accession>
<evidence type="ECO:0000256" key="1">
    <source>
        <dbReference type="SAM" id="MobiDB-lite"/>
    </source>
</evidence>
<reference evidence="3 4" key="1">
    <citation type="submission" date="2023-05" db="EMBL/GenBank/DDBJ databases">
        <title>A 100% complete, gapless, phased diploid assembly of the Scenedesmus obliquus UTEX 3031 genome.</title>
        <authorList>
            <person name="Biondi T.C."/>
            <person name="Hanschen E.R."/>
            <person name="Kwon T."/>
            <person name="Eng W."/>
            <person name="Kruse C.P.S."/>
            <person name="Koehler S.I."/>
            <person name="Kunde Y."/>
            <person name="Gleasner C.D."/>
            <person name="You Mak K.T."/>
            <person name="Polle J."/>
            <person name="Hovde B.T."/>
            <person name="Starkenburg S.R."/>
        </authorList>
    </citation>
    <scope>NUCLEOTIDE SEQUENCE [LARGE SCALE GENOMIC DNA]</scope>
    <source>
        <strain evidence="3 4">DOE0152z</strain>
    </source>
</reference>
<keyword evidence="2" id="KW-0472">Membrane</keyword>
<feature type="compositionally biased region" description="Low complexity" evidence="1">
    <location>
        <begin position="82"/>
        <end position="105"/>
    </location>
</feature>